<dbReference type="PANTHER" id="PTHR43735">
    <property type="entry name" value="APOPTOSIS-INDUCING FACTOR 1"/>
    <property type="match status" value="1"/>
</dbReference>
<dbReference type="Gene3D" id="3.50.50.100">
    <property type="match status" value="1"/>
</dbReference>
<evidence type="ECO:0000313" key="3">
    <source>
        <dbReference type="EMBL" id="OXG26497.1"/>
    </source>
</evidence>
<gene>
    <name evidence="3" type="ORF">C361_01256</name>
</gene>
<feature type="region of interest" description="Disordered" evidence="1">
    <location>
        <begin position="360"/>
        <end position="382"/>
    </location>
</feature>
<dbReference type="FunFam" id="3.50.50.60:FF:000380">
    <property type="entry name" value="Chromosome 1, whole genome shotgun sequence"/>
    <property type="match status" value="1"/>
</dbReference>
<reference evidence="3 4" key="1">
    <citation type="submission" date="2017-06" db="EMBL/GenBank/DDBJ databases">
        <title>Global population genomics of the pathogenic fungus Cryptococcus neoformans var. grubii.</title>
        <authorList>
            <person name="Cuomo C."/>
            <person name="Litvintseva A."/>
            <person name="Chen Y."/>
            <person name="Young S."/>
            <person name="Zeng Q."/>
            <person name="Chapman S."/>
            <person name="Gujja S."/>
            <person name="Saif S."/>
            <person name="Birren B."/>
        </authorList>
    </citation>
    <scope>NUCLEOTIDE SEQUENCE [LARGE SCALE GENOMIC DNA]</scope>
    <source>
        <strain evidence="3 4">Tu259-1</strain>
    </source>
</reference>
<proteinExistence type="predicted"/>
<comment type="caution">
    <text evidence="3">The sequence shown here is derived from an EMBL/GenBank/DDBJ whole genome shotgun (WGS) entry which is preliminary data.</text>
</comment>
<dbReference type="OrthoDB" id="202203at2759"/>
<dbReference type="InterPro" id="IPR023753">
    <property type="entry name" value="FAD/NAD-binding_dom"/>
</dbReference>
<protein>
    <submittedName>
        <fullName evidence="3">Oxidoreductase</fullName>
    </submittedName>
</protein>
<dbReference type="PRINTS" id="PR00411">
    <property type="entry name" value="PNDRDTASEI"/>
</dbReference>
<feature type="region of interest" description="Disordered" evidence="1">
    <location>
        <begin position="75"/>
        <end position="95"/>
    </location>
</feature>
<dbReference type="SUPFAM" id="SSF51905">
    <property type="entry name" value="FAD/NAD(P)-binding domain"/>
    <property type="match status" value="1"/>
</dbReference>
<evidence type="ECO:0000256" key="1">
    <source>
        <dbReference type="SAM" id="MobiDB-lite"/>
    </source>
</evidence>
<dbReference type="Pfam" id="PF07992">
    <property type="entry name" value="Pyr_redox_2"/>
    <property type="match status" value="1"/>
</dbReference>
<dbReference type="GO" id="GO:0005737">
    <property type="term" value="C:cytoplasm"/>
    <property type="evidence" value="ECO:0007669"/>
    <property type="project" value="TreeGrafter"/>
</dbReference>
<dbReference type="FunFam" id="3.50.50.100:FF:000029">
    <property type="entry name" value="Type-II NADH dehydrogenase"/>
    <property type="match status" value="1"/>
</dbReference>
<evidence type="ECO:0000313" key="4">
    <source>
        <dbReference type="Proteomes" id="UP000199727"/>
    </source>
</evidence>
<evidence type="ECO:0000259" key="2">
    <source>
        <dbReference type="Pfam" id="PF07992"/>
    </source>
</evidence>
<dbReference type="PRINTS" id="PR00368">
    <property type="entry name" value="FADPNR"/>
</dbReference>
<dbReference type="Gene3D" id="3.50.50.60">
    <property type="entry name" value="FAD/NAD(P)-binding domain"/>
    <property type="match status" value="2"/>
</dbReference>
<accession>A0A854QMT6</accession>
<dbReference type="GO" id="GO:0050660">
    <property type="term" value="F:flavin adenine dinucleotide binding"/>
    <property type="evidence" value="ECO:0007669"/>
    <property type="project" value="TreeGrafter"/>
</dbReference>
<dbReference type="PANTHER" id="PTHR43735:SF2">
    <property type="entry name" value="FE-REGULATED PROTEIN 8"/>
    <property type="match status" value="1"/>
</dbReference>
<name>A0A854QMT6_CRYNE</name>
<dbReference type="AlphaFoldDB" id="A0A854QMT6"/>
<dbReference type="Proteomes" id="UP000199727">
    <property type="component" value="Unassembled WGS sequence"/>
</dbReference>
<sequence length="495" mass="54217">MSQSSMRTVVVLGASYGGCHASKMLAEELPPNWRLIVIDRNSHFNHVYAFPRFTVMSHHAPKGFIPYKRMLEPQPKASSDLLTPPHTPPTESASLPDEFAARSRHQFVQALVTKLTSREVTFIRPTHQASSSISTIGNMTYGEFDGAEETIKFDYLLYALGSTLPDPVNVWQPIDESAVDEERKPGTKKRGLRFMELQKEKFKQADRILIVGGGALGIEYASDLKDLYPEKKITLLHSRTRVMPLYPIELHMIIIEALTKMGVEVVLGERVVTWPDEPETLDGKTKYVTTDKGRTFEADIVLPCTGQKPHVSLMAEVNPALISPITSRIRVLPTQQVHPGPIAPVKVESAADQLAQISLGPAPITPPASDGGSSEISSGIGHSEVAQEEDYSHIFAIGDCAETKAIQAGHTAYWMGEVAVRNILRLIAKKEGGEKKDEPLEDYKPGPPAIKITLGINNAVVADGNGVTTNSDGVEDMHSLVMWPTCNAEGMDVNE</sequence>
<organism evidence="3 4">
    <name type="scientific">Cryptococcus neoformans Tu259-1</name>
    <dbReference type="NCBI Taxonomy" id="1230072"/>
    <lineage>
        <taxon>Eukaryota</taxon>
        <taxon>Fungi</taxon>
        <taxon>Dikarya</taxon>
        <taxon>Basidiomycota</taxon>
        <taxon>Agaricomycotina</taxon>
        <taxon>Tremellomycetes</taxon>
        <taxon>Tremellales</taxon>
        <taxon>Cryptococcaceae</taxon>
        <taxon>Cryptococcus</taxon>
        <taxon>Cryptococcus neoformans species complex</taxon>
    </lineage>
</organism>
<dbReference type="GO" id="GO:0004174">
    <property type="term" value="F:electron-transferring-flavoprotein dehydrogenase activity"/>
    <property type="evidence" value="ECO:0007669"/>
    <property type="project" value="TreeGrafter"/>
</dbReference>
<feature type="domain" description="FAD/NAD(P)-binding" evidence="2">
    <location>
        <begin position="8"/>
        <end position="314"/>
    </location>
</feature>
<feature type="compositionally biased region" description="Low complexity" evidence="1">
    <location>
        <begin position="369"/>
        <end position="382"/>
    </location>
</feature>
<dbReference type="InterPro" id="IPR036188">
    <property type="entry name" value="FAD/NAD-bd_sf"/>
</dbReference>
<dbReference type="EMBL" id="AMKT01000024">
    <property type="protein sequence ID" value="OXG26497.1"/>
    <property type="molecule type" value="Genomic_DNA"/>
</dbReference>